<dbReference type="Pfam" id="PF18803">
    <property type="entry name" value="CxC2"/>
    <property type="match status" value="1"/>
</dbReference>
<comment type="caution">
    <text evidence="3">The sequence shown here is derived from an EMBL/GenBank/DDBJ whole genome shotgun (WGS) entry which is preliminary data.</text>
</comment>
<evidence type="ECO:0000256" key="1">
    <source>
        <dbReference type="SAM" id="MobiDB-lite"/>
    </source>
</evidence>
<accession>A0AAD6YM36</accession>
<gene>
    <name evidence="3" type="ORF">GGX14DRAFT_558005</name>
</gene>
<feature type="compositionally biased region" description="Acidic residues" evidence="1">
    <location>
        <begin position="923"/>
        <end position="934"/>
    </location>
</feature>
<dbReference type="EMBL" id="JARJCW010000006">
    <property type="protein sequence ID" value="KAJ7223439.1"/>
    <property type="molecule type" value="Genomic_DNA"/>
</dbReference>
<dbReference type="AlphaFoldDB" id="A0AAD6YM36"/>
<feature type="region of interest" description="Disordered" evidence="1">
    <location>
        <begin position="1"/>
        <end position="102"/>
    </location>
</feature>
<sequence>MFVSRGKSRRRAQATHSVPPTHSAAPRPILASTSGTFNVNLQHADGSTSHHQYYAPTPHNSAGDSPPPTESDMPPTIEETAPDSLPPVNDITGNPLPDEEETNKRERVSHMESFLAQQDDILTALLENYYDSNLLQPCACGSGEPCLVRCLDCLQAPICCRQCFLRQHRRSPTHWASVWNESEGFFEKTDICCVADNSGVYVGHGGEFCPHAQARQHFTLVDVNGIHATLINFCGCPDKAPQWRQLLRAGIFPATLQAPQTGFTLRVLEQWREYRHQGQLSMWDFVRILQRLADPWIPTSIPDVSKWFDNINRIFQYLDTRLTRGERHGADDVLPGDTERAYPHRPLGYLGTVHLRAEYMTLDGNFKANLFYKRDNGTDHALTDGRMYFPQQKDFEAFAKTHVVKDADKEVPCKAHIGAIRNQGKYRYKNTRVSGVVASACSHGLPAGFLDMLVGEAFDIVQYAFTVHLRQKNSPPYPRKFQWLRVQSYDSYCSWIVNQLQRVLDLYPEEEWLHDVIARMEGQIPASHITGHGGSCQKKYQPVYFPCRAHFHGESAETIWPHLNAYGPSLRQMNAGARHDSINFAMDSWNSKKIQRLAHQLGNEREDALRVVVGHISVLKQLSYQHKERVVEWSKQSRKCDEINGVISSVYQHSRDSAATMDDVLEALKSNHEKDPQLDPTDATAQLTAAEWIRWGMDLEHRQYELHAYLRAHREHPLQDAWDTICGLRDKLNEELAGFRLHQPIIFPSLELSPLDIATPEDNGIQVPSWILRKRTSFALDDSFKTLEISLRCGQANSQILAVQDQTIAHSIVRSSRTYDYKGQNGITRAKRKNELAAMLRQLEITVYNHARDALITLQFMEADAERPFPPMSLSDTSRKDTHTLRLRGDSRVVNGSVWDLRPADSGTISLLEDICGHAIGEDDENSDWEAADDDTARQMGTQSRKRAGPRRSEFSPTKRCKVTGKPSKTKEKKPKTDGWIWGEDALWRPTQTNQKVADFKLESERVQWFRAESEAFRWLEQYELKHVELWRVIERFRHDAEVWDKRAEAIKLRDANQKGAIVFARMQAAMWRRLQTDAATTFKNVASGAHAHWAQADSFADLVARIEASRETLFKWMDELGMERAYKNW</sequence>
<evidence type="ECO:0000313" key="4">
    <source>
        <dbReference type="Proteomes" id="UP001219525"/>
    </source>
</evidence>
<evidence type="ECO:0000313" key="3">
    <source>
        <dbReference type="EMBL" id="KAJ7223439.1"/>
    </source>
</evidence>
<evidence type="ECO:0000259" key="2">
    <source>
        <dbReference type="Pfam" id="PF18803"/>
    </source>
</evidence>
<keyword evidence="4" id="KW-1185">Reference proteome</keyword>
<proteinExistence type="predicted"/>
<dbReference type="InterPro" id="IPR040521">
    <property type="entry name" value="KDZ"/>
</dbReference>
<dbReference type="Pfam" id="PF18758">
    <property type="entry name" value="KDZ"/>
    <property type="match status" value="1"/>
</dbReference>
<name>A0AAD6YM36_9AGAR</name>
<reference evidence="3" key="1">
    <citation type="submission" date="2023-03" db="EMBL/GenBank/DDBJ databases">
        <title>Massive genome expansion in bonnet fungi (Mycena s.s.) driven by repeated elements and novel gene families across ecological guilds.</title>
        <authorList>
            <consortium name="Lawrence Berkeley National Laboratory"/>
            <person name="Harder C.B."/>
            <person name="Miyauchi S."/>
            <person name="Viragh M."/>
            <person name="Kuo A."/>
            <person name="Thoen E."/>
            <person name="Andreopoulos B."/>
            <person name="Lu D."/>
            <person name="Skrede I."/>
            <person name="Drula E."/>
            <person name="Henrissat B."/>
            <person name="Morin E."/>
            <person name="Kohler A."/>
            <person name="Barry K."/>
            <person name="LaButti K."/>
            <person name="Morin E."/>
            <person name="Salamov A."/>
            <person name="Lipzen A."/>
            <person name="Mereny Z."/>
            <person name="Hegedus B."/>
            <person name="Baldrian P."/>
            <person name="Stursova M."/>
            <person name="Weitz H."/>
            <person name="Taylor A."/>
            <person name="Grigoriev I.V."/>
            <person name="Nagy L.G."/>
            <person name="Martin F."/>
            <person name="Kauserud H."/>
        </authorList>
    </citation>
    <scope>NUCLEOTIDE SEQUENCE</scope>
    <source>
        <strain evidence="3">9144</strain>
    </source>
</reference>
<feature type="domain" description="CxC2-like cysteine cluster KDZ transposase-associated" evidence="2">
    <location>
        <begin position="200"/>
        <end position="294"/>
    </location>
</feature>
<feature type="compositionally biased region" description="Basic residues" evidence="1">
    <location>
        <begin position="1"/>
        <end position="13"/>
    </location>
</feature>
<dbReference type="InterPro" id="IPR041457">
    <property type="entry name" value="CxC2_KDZ-assoc"/>
</dbReference>
<dbReference type="Proteomes" id="UP001219525">
    <property type="component" value="Unassembled WGS sequence"/>
</dbReference>
<feature type="compositionally biased region" description="Polar residues" evidence="1">
    <location>
        <begin position="31"/>
        <end position="51"/>
    </location>
</feature>
<feature type="region of interest" description="Disordered" evidence="1">
    <location>
        <begin position="923"/>
        <end position="977"/>
    </location>
</feature>
<organism evidence="3 4">
    <name type="scientific">Mycena pura</name>
    <dbReference type="NCBI Taxonomy" id="153505"/>
    <lineage>
        <taxon>Eukaryota</taxon>
        <taxon>Fungi</taxon>
        <taxon>Dikarya</taxon>
        <taxon>Basidiomycota</taxon>
        <taxon>Agaricomycotina</taxon>
        <taxon>Agaricomycetes</taxon>
        <taxon>Agaricomycetidae</taxon>
        <taxon>Agaricales</taxon>
        <taxon>Marasmiineae</taxon>
        <taxon>Mycenaceae</taxon>
        <taxon>Mycena</taxon>
    </lineage>
</organism>
<protein>
    <recommendedName>
        <fullName evidence="2">CxC2-like cysteine cluster KDZ transposase-associated domain-containing protein</fullName>
    </recommendedName>
</protein>